<accession>V6LVH4</accession>
<reference evidence="2" key="2">
    <citation type="submission" date="2020-12" db="EMBL/GenBank/DDBJ databases">
        <title>New Spironucleus salmonicida genome in near-complete chromosomes.</title>
        <authorList>
            <person name="Xu F."/>
            <person name="Kurt Z."/>
            <person name="Jimenez-Gonzalez A."/>
            <person name="Astvaldsson A."/>
            <person name="Andersson J.O."/>
            <person name="Svard S.G."/>
        </authorList>
    </citation>
    <scope>NUCLEOTIDE SEQUENCE</scope>
    <source>
        <strain evidence="2">ATCC 50377</strain>
    </source>
</reference>
<gene>
    <name evidence="1" type="ORF">SS50377_11207</name>
    <name evidence="2" type="ORF">SS50377_23613</name>
</gene>
<sequence length="341" mass="40333">MQVSKPPLFQSCKEITSIEIQQVSQELIMLASKPVEEKTLKEVSIAVKTIILKTHPSEINTLQLVFKQEIGQNLLDVIKTEVGKKEFRVIAKLLSKEDELVISQIQRLQILIPPQTWFIIGMFLGISQEIYEQLEAKFLQDKNMLISEYIIQMLNRFTFEQMVIKKWFNWKFVKLDSNEQIINNIVSQAKNKMFQPDKFVYSIIQLRQRNCVGLFKAQFIKQVGQDIYTFVQFKFDEDEQVIVQLILDIIIDRRKALLDFLFDMVNNGAEYDNNELSFNSNISIKSIIRGFTFDLDMVLSYTHLFRYELPVKQEFSEFQYLLFNYVKGQTYRYILDLWGFE</sequence>
<dbReference type="AlphaFoldDB" id="V6LVH4"/>
<keyword evidence="3" id="KW-1185">Reference proteome</keyword>
<dbReference type="EMBL" id="KI545981">
    <property type="protein sequence ID" value="EST48595.1"/>
    <property type="molecule type" value="Genomic_DNA"/>
</dbReference>
<protein>
    <submittedName>
        <fullName evidence="1">Uncharacterized protein</fullName>
    </submittedName>
</protein>
<evidence type="ECO:0000313" key="2">
    <source>
        <dbReference type="EMBL" id="KAH0573678.1"/>
    </source>
</evidence>
<reference evidence="1 2" key="1">
    <citation type="journal article" date="2014" name="PLoS Genet.">
        <title>The Genome of Spironucleus salmonicida Highlights a Fish Pathogen Adapted to Fluctuating Environments.</title>
        <authorList>
            <person name="Xu F."/>
            <person name="Jerlstrom-Hultqvist J."/>
            <person name="Einarsson E."/>
            <person name="Astvaldsson A."/>
            <person name="Svard S.G."/>
            <person name="Andersson J.O."/>
        </authorList>
    </citation>
    <scope>NUCLEOTIDE SEQUENCE</scope>
    <source>
        <strain evidence="2">ATCC 50377</strain>
    </source>
</reference>
<evidence type="ECO:0000313" key="3">
    <source>
        <dbReference type="Proteomes" id="UP000018208"/>
    </source>
</evidence>
<dbReference type="VEuPathDB" id="GiardiaDB:SS50377_23613"/>
<name>V6LVH4_9EUKA</name>
<evidence type="ECO:0000313" key="1">
    <source>
        <dbReference type="EMBL" id="EST48595.1"/>
    </source>
</evidence>
<organism evidence="1">
    <name type="scientific">Spironucleus salmonicida</name>
    <dbReference type="NCBI Taxonomy" id="348837"/>
    <lineage>
        <taxon>Eukaryota</taxon>
        <taxon>Metamonada</taxon>
        <taxon>Diplomonadida</taxon>
        <taxon>Hexamitidae</taxon>
        <taxon>Hexamitinae</taxon>
        <taxon>Spironucleus</taxon>
    </lineage>
</organism>
<dbReference type="Proteomes" id="UP000018208">
    <property type="component" value="Unassembled WGS sequence"/>
</dbReference>
<dbReference type="EMBL" id="AUWU02000004">
    <property type="protein sequence ID" value="KAH0573678.1"/>
    <property type="molecule type" value="Genomic_DNA"/>
</dbReference>
<proteinExistence type="predicted"/>